<evidence type="ECO:0000256" key="1">
    <source>
        <dbReference type="ARBA" id="ARBA00022603"/>
    </source>
</evidence>
<proteinExistence type="inferred from homology"/>
<protein>
    <submittedName>
        <fullName evidence="7">RNA methyltransferase</fullName>
    </submittedName>
</protein>
<dbReference type="PANTHER" id="PTHR22807">
    <property type="entry name" value="NOP2 YEAST -RELATED NOL1/NOP2/FMU SUN DOMAIN-CONTAINING"/>
    <property type="match status" value="1"/>
</dbReference>
<organism evidence="7">
    <name type="scientific">uncultured Aureispira sp</name>
    <dbReference type="NCBI Taxonomy" id="1331704"/>
    <lineage>
        <taxon>Bacteria</taxon>
        <taxon>Pseudomonadati</taxon>
        <taxon>Bacteroidota</taxon>
        <taxon>Saprospiria</taxon>
        <taxon>Saprospirales</taxon>
        <taxon>Saprospiraceae</taxon>
        <taxon>Aureispira</taxon>
        <taxon>environmental samples</taxon>
    </lineage>
</organism>
<dbReference type="Pfam" id="PF22458">
    <property type="entry name" value="RsmF-B_ferredox"/>
    <property type="match status" value="1"/>
</dbReference>
<evidence type="ECO:0000313" key="7">
    <source>
        <dbReference type="EMBL" id="CAA6828286.1"/>
    </source>
</evidence>
<comment type="caution">
    <text evidence="5">Lacks conserved residue(s) required for the propagation of feature annotation.</text>
</comment>
<dbReference type="AlphaFoldDB" id="A0A6S6U5K4"/>
<dbReference type="InterPro" id="IPR054728">
    <property type="entry name" value="RsmB-like_ferredoxin"/>
</dbReference>
<accession>A0A6S6U5K4</accession>
<keyword evidence="2 5" id="KW-0808">Transferase</keyword>
<keyword evidence="1 5" id="KW-0489">Methyltransferase</keyword>
<dbReference type="PRINTS" id="PR02008">
    <property type="entry name" value="RCMTFAMILY"/>
</dbReference>
<dbReference type="GO" id="GO:0008173">
    <property type="term" value="F:RNA methyltransferase activity"/>
    <property type="evidence" value="ECO:0007669"/>
    <property type="project" value="InterPro"/>
</dbReference>
<evidence type="ECO:0000256" key="3">
    <source>
        <dbReference type="ARBA" id="ARBA00022691"/>
    </source>
</evidence>
<keyword evidence="4 5" id="KW-0694">RNA-binding</keyword>
<feature type="binding site" evidence="5">
    <location>
        <position position="299"/>
    </location>
    <ligand>
        <name>S-adenosyl-L-methionine</name>
        <dbReference type="ChEBI" id="CHEBI:59789"/>
    </ligand>
</feature>
<dbReference type="PROSITE" id="PS51686">
    <property type="entry name" value="SAM_MT_RSMB_NOP"/>
    <property type="match status" value="1"/>
</dbReference>
<dbReference type="GO" id="GO:0003723">
    <property type="term" value="F:RNA binding"/>
    <property type="evidence" value="ECO:0007669"/>
    <property type="project" value="UniProtKB-UniRule"/>
</dbReference>
<dbReference type="InterPro" id="IPR023267">
    <property type="entry name" value="RCMT"/>
</dbReference>
<dbReference type="InterPro" id="IPR001678">
    <property type="entry name" value="MeTrfase_RsmB-F_NOP2_dom"/>
</dbReference>
<dbReference type="PANTHER" id="PTHR22807:SF53">
    <property type="entry name" value="RIBOSOMAL RNA SMALL SUBUNIT METHYLTRANSFERASE B-RELATED"/>
    <property type="match status" value="1"/>
</dbReference>
<dbReference type="InterPro" id="IPR029063">
    <property type="entry name" value="SAM-dependent_MTases_sf"/>
</dbReference>
<gene>
    <name evidence="7" type="ORF">HELGO_WM22402</name>
</gene>
<feature type="active site" description="Nucleophile" evidence="5">
    <location>
        <position position="352"/>
    </location>
</feature>
<feature type="domain" description="SAM-dependent MTase RsmB/NOP-type" evidence="6">
    <location>
        <begin position="140"/>
        <end position="400"/>
    </location>
</feature>
<evidence type="ECO:0000256" key="4">
    <source>
        <dbReference type="ARBA" id="ARBA00022884"/>
    </source>
</evidence>
<evidence type="ECO:0000256" key="5">
    <source>
        <dbReference type="PROSITE-ProRule" id="PRU01023"/>
    </source>
</evidence>
<feature type="binding site" evidence="5">
    <location>
        <position position="282"/>
    </location>
    <ligand>
        <name>S-adenosyl-L-methionine</name>
        <dbReference type="ChEBI" id="CHEBI:59789"/>
    </ligand>
</feature>
<keyword evidence="3 5" id="KW-0949">S-adenosyl-L-methionine</keyword>
<evidence type="ECO:0000256" key="2">
    <source>
        <dbReference type="ARBA" id="ARBA00022679"/>
    </source>
</evidence>
<dbReference type="InterPro" id="IPR049560">
    <property type="entry name" value="MeTrfase_RsmB-F_NOP2_cat"/>
</dbReference>
<dbReference type="Gene3D" id="3.30.70.1170">
    <property type="entry name" value="Sun protein, domain 3"/>
    <property type="match status" value="1"/>
</dbReference>
<dbReference type="EMBL" id="CACVAQ010000425">
    <property type="protein sequence ID" value="CAA6828286.1"/>
    <property type="molecule type" value="Genomic_DNA"/>
</dbReference>
<dbReference type="Gene3D" id="3.40.50.150">
    <property type="entry name" value="Vaccinia Virus protein VP39"/>
    <property type="match status" value="1"/>
</dbReference>
<evidence type="ECO:0000259" key="6">
    <source>
        <dbReference type="PROSITE" id="PS51686"/>
    </source>
</evidence>
<name>A0A6S6U5K4_9BACT</name>
<dbReference type="GO" id="GO:0001510">
    <property type="term" value="P:RNA methylation"/>
    <property type="evidence" value="ECO:0007669"/>
    <property type="project" value="InterPro"/>
</dbReference>
<reference evidence="7" key="1">
    <citation type="submission" date="2020-01" db="EMBL/GenBank/DDBJ databases">
        <authorList>
            <person name="Meier V. D."/>
            <person name="Meier V D."/>
        </authorList>
    </citation>
    <scope>NUCLEOTIDE SEQUENCE</scope>
    <source>
        <strain evidence="7">HLG_WM_MAG_10</strain>
    </source>
</reference>
<feature type="binding site" evidence="5">
    <location>
        <position position="253"/>
    </location>
    <ligand>
        <name>S-adenosyl-L-methionine</name>
        <dbReference type="ChEBI" id="CHEBI:59789"/>
    </ligand>
</feature>
<sequence>MRLYRNLVAASIKALNKIFTENQLADRVVQTTLRSNKKWGSKDRRFLAATIYDAVRWYRLHYEILGHEPESTEDWWKALGIMWTLQGEELPAWEHFEGLNTEEILAKKETLSTVLKIKASIPDWLDDLGRKELGEKWAACIEASNEPAELVLRANSLKTTTEELIINLDKKGVVAAEMDLPSAVILPVRKKLTNFASYERGYFEIQDASSQQVAPFLGVKRGMTVVDACAGAGGKSLHIGALMENEGEIISLDVDDDKLNELYRRAKRAAISILKTKTITDDSSVIEDLYDRADRLLLDAPCSGLGTLKRSPHIKWRLTPEFLEKIKATQQEILQHYSPICKKGGQLVYATCSILPSENQEQVKTFLASAAGSDFRLIKDKQILPDEGFDGFYMALLERV</sequence>
<dbReference type="SUPFAM" id="SSF53335">
    <property type="entry name" value="S-adenosyl-L-methionine-dependent methyltransferases"/>
    <property type="match status" value="1"/>
</dbReference>
<comment type="similarity">
    <text evidence="5">Belongs to the class I-like SAM-binding methyltransferase superfamily. RsmB/NOP family.</text>
</comment>
<dbReference type="Pfam" id="PF01189">
    <property type="entry name" value="Methyltr_RsmB-F"/>
    <property type="match status" value="1"/>
</dbReference>